<keyword evidence="3" id="KW-0560">Oxidoreductase</keyword>
<dbReference type="InterPro" id="IPR042518">
    <property type="entry name" value="SirC_C"/>
</dbReference>
<dbReference type="InterPro" id="IPR028161">
    <property type="entry name" value="Met8-like"/>
</dbReference>
<evidence type="ECO:0000259" key="8">
    <source>
        <dbReference type="Pfam" id="PF10414"/>
    </source>
</evidence>
<dbReference type="AlphaFoldDB" id="A0A7X0VFQ4"/>
<dbReference type="EMBL" id="JACJVP010000026">
    <property type="protein sequence ID" value="MBB6672292.1"/>
    <property type="molecule type" value="Genomic_DNA"/>
</dbReference>
<evidence type="ECO:0000256" key="4">
    <source>
        <dbReference type="ARBA" id="ARBA00023027"/>
    </source>
</evidence>
<feature type="compositionally biased region" description="Basic and acidic residues" evidence="7">
    <location>
        <begin position="213"/>
        <end position="224"/>
    </location>
</feature>
<dbReference type="EC" id="1.3.1.76" evidence="2"/>
<dbReference type="GO" id="GO:0004325">
    <property type="term" value="F:ferrochelatase activity"/>
    <property type="evidence" value="ECO:0007669"/>
    <property type="project" value="InterPro"/>
</dbReference>
<dbReference type="Pfam" id="PF10414">
    <property type="entry name" value="CysG_dimeriser"/>
    <property type="match status" value="1"/>
</dbReference>
<reference evidence="9 10" key="1">
    <citation type="submission" date="2020-08" db="EMBL/GenBank/DDBJ databases">
        <title>Cohnella phylogeny.</title>
        <authorList>
            <person name="Dunlap C."/>
        </authorList>
    </citation>
    <scope>NUCLEOTIDE SEQUENCE [LARGE SCALE GENOMIC DNA]</scope>
    <source>
        <strain evidence="9 10">DSM 28246</strain>
    </source>
</reference>
<evidence type="ECO:0000256" key="2">
    <source>
        <dbReference type="ARBA" id="ARBA00012400"/>
    </source>
</evidence>
<dbReference type="SUPFAM" id="SSF75615">
    <property type="entry name" value="Siroheme synthase middle domains-like"/>
    <property type="match status" value="1"/>
</dbReference>
<dbReference type="Pfam" id="PF13241">
    <property type="entry name" value="NAD_binding_7"/>
    <property type="match status" value="1"/>
</dbReference>
<dbReference type="PANTHER" id="PTHR35330">
    <property type="entry name" value="SIROHEME BIOSYNTHESIS PROTEIN MET8"/>
    <property type="match status" value="1"/>
</dbReference>
<evidence type="ECO:0000256" key="7">
    <source>
        <dbReference type="SAM" id="MobiDB-lite"/>
    </source>
</evidence>
<dbReference type="PANTHER" id="PTHR35330:SF1">
    <property type="entry name" value="SIROHEME BIOSYNTHESIS PROTEIN MET8"/>
    <property type="match status" value="1"/>
</dbReference>
<accession>A0A7X0VFQ4</accession>
<comment type="caution">
    <text evidence="9">The sequence shown here is derived from an EMBL/GenBank/DDBJ whole genome shotgun (WGS) entry which is preliminary data.</text>
</comment>
<comment type="pathway">
    <text evidence="1">Porphyrin-containing compound metabolism; siroheme biosynthesis; sirohydrochlorin from precorrin-2: step 1/1.</text>
</comment>
<dbReference type="Proteomes" id="UP000547209">
    <property type="component" value="Unassembled WGS sequence"/>
</dbReference>
<keyword evidence="10" id="KW-1185">Reference proteome</keyword>
<evidence type="ECO:0000256" key="1">
    <source>
        <dbReference type="ARBA" id="ARBA00005010"/>
    </source>
</evidence>
<name>A0A7X0VFQ4_9BACL</name>
<protein>
    <recommendedName>
        <fullName evidence="2">precorrin-2 dehydrogenase</fullName>
        <ecNumber evidence="2">1.3.1.76</ecNumber>
    </recommendedName>
</protein>
<dbReference type="InterPro" id="IPR036291">
    <property type="entry name" value="NAD(P)-bd_dom_sf"/>
</dbReference>
<comment type="catalytic activity">
    <reaction evidence="6">
        <text>precorrin-2 + NAD(+) = sirohydrochlorin + NADH + 2 H(+)</text>
        <dbReference type="Rhea" id="RHEA:15613"/>
        <dbReference type="ChEBI" id="CHEBI:15378"/>
        <dbReference type="ChEBI" id="CHEBI:57540"/>
        <dbReference type="ChEBI" id="CHEBI:57945"/>
        <dbReference type="ChEBI" id="CHEBI:58351"/>
        <dbReference type="ChEBI" id="CHEBI:58827"/>
        <dbReference type="EC" id="1.3.1.76"/>
    </reaction>
</comment>
<dbReference type="InterPro" id="IPR019478">
    <property type="entry name" value="Sirohaem_synthase_dimer_dom"/>
</dbReference>
<organism evidence="9 10">
    <name type="scientific">Cohnella nanjingensis</name>
    <dbReference type="NCBI Taxonomy" id="1387779"/>
    <lineage>
        <taxon>Bacteria</taxon>
        <taxon>Bacillati</taxon>
        <taxon>Bacillota</taxon>
        <taxon>Bacilli</taxon>
        <taxon>Bacillales</taxon>
        <taxon>Paenibacillaceae</taxon>
        <taxon>Cohnella</taxon>
    </lineage>
</organism>
<evidence type="ECO:0000313" key="9">
    <source>
        <dbReference type="EMBL" id="MBB6672292.1"/>
    </source>
</evidence>
<proteinExistence type="predicted"/>
<evidence type="ECO:0000313" key="10">
    <source>
        <dbReference type="Proteomes" id="UP000547209"/>
    </source>
</evidence>
<feature type="domain" description="Sirohaem synthase dimerisation" evidence="8">
    <location>
        <begin position="152"/>
        <end position="204"/>
    </location>
</feature>
<evidence type="ECO:0000256" key="5">
    <source>
        <dbReference type="ARBA" id="ARBA00023244"/>
    </source>
</evidence>
<sequence>MTRYYPVMLRIEGKRCVVFGGGAVAERKAAGLLEAGAAVTVVSPTLTPLLETWAADGKIAADRRLGAADDLDGAALAFAATDRPEANRRLAEEARLRGVPVSVADDGEAGDFVAPAVVRRGDLVFAVSASGAGPALAARLAGELAERYGPEYGPLAAALRRVRAEVRAAVPDAADRRRLLRTAVGDAALAEWRRLGPDAAGAVLLARLRALAEEEEGRRGRGEPPDPPGFAHFS</sequence>
<evidence type="ECO:0000256" key="6">
    <source>
        <dbReference type="ARBA" id="ARBA00047561"/>
    </source>
</evidence>
<feature type="region of interest" description="Disordered" evidence="7">
    <location>
        <begin position="213"/>
        <end position="234"/>
    </location>
</feature>
<keyword evidence="5" id="KW-0627">Porphyrin biosynthesis</keyword>
<evidence type="ECO:0000256" key="3">
    <source>
        <dbReference type="ARBA" id="ARBA00023002"/>
    </source>
</evidence>
<dbReference type="InterPro" id="IPR006367">
    <property type="entry name" value="Sirohaem_synthase_N"/>
</dbReference>
<dbReference type="GO" id="GO:0019354">
    <property type="term" value="P:siroheme biosynthetic process"/>
    <property type="evidence" value="ECO:0007669"/>
    <property type="project" value="UniProtKB-UniPathway"/>
</dbReference>
<dbReference type="SUPFAM" id="SSF51735">
    <property type="entry name" value="NAD(P)-binding Rossmann-fold domains"/>
    <property type="match status" value="1"/>
</dbReference>
<dbReference type="Gene3D" id="1.10.8.610">
    <property type="entry name" value="SirC, precorrin-2 dehydrogenase, C-terminal helical domain-like"/>
    <property type="match status" value="1"/>
</dbReference>
<dbReference type="GO" id="GO:0043115">
    <property type="term" value="F:precorrin-2 dehydrogenase activity"/>
    <property type="evidence" value="ECO:0007669"/>
    <property type="project" value="UniProtKB-EC"/>
</dbReference>
<keyword evidence="4" id="KW-0520">NAD</keyword>
<dbReference type="UniPathway" id="UPA00262">
    <property type="reaction ID" value="UER00222"/>
</dbReference>
<gene>
    <name evidence="9" type="ORF">H7C19_16550</name>
</gene>
<dbReference type="NCBIfam" id="TIGR01470">
    <property type="entry name" value="cysG_Nterm"/>
    <property type="match status" value="1"/>
</dbReference>
<dbReference type="Gene3D" id="3.40.50.720">
    <property type="entry name" value="NAD(P)-binding Rossmann-like Domain"/>
    <property type="match status" value="1"/>
</dbReference>